<comment type="catalytic activity">
    <reaction evidence="1">
        <text>Hydrolyzes the link between N-acetylmuramoyl residues and L-amino acid residues in certain cell-wall glycopeptides.</text>
        <dbReference type="EC" id="3.5.1.28"/>
    </reaction>
</comment>
<sequence length="220" mass="24668">MKKWLKNVSFVILLIKSCLLLGQDLDEKKIIVIDPGHGGNDSGAIGVNNLKEKSITLEIARLISELAVKNHYKTVKIYQTRYSDTLISLSDRTKLAKALNADLFLSLHCNHSDNPNARGVEIYLSNTQSKYSGESVWTAFQLQVDLNEKLGLESRGVKFANFQVLRETTDFMPSVLLELGFLSNEDEGSYLLKPESLDSLASVIWECLIKKLDGYERIGD</sequence>
<dbReference type="SMART" id="SM00646">
    <property type="entry name" value="Ami_3"/>
    <property type="match status" value="1"/>
</dbReference>
<dbReference type="EC" id="3.5.1.28" evidence="2"/>
<dbReference type="OrthoDB" id="9806267at2"/>
<evidence type="ECO:0000259" key="4">
    <source>
        <dbReference type="SMART" id="SM00646"/>
    </source>
</evidence>
<reference evidence="6" key="1">
    <citation type="submission" date="2016-11" db="EMBL/GenBank/DDBJ databases">
        <authorList>
            <person name="Varghese N."/>
            <person name="Submissions S."/>
        </authorList>
    </citation>
    <scope>NUCLEOTIDE SEQUENCE [LARGE SCALE GENOMIC DNA]</scope>
    <source>
        <strain evidence="6">DSM 19859</strain>
    </source>
</reference>
<dbReference type="Gene3D" id="3.40.630.40">
    <property type="entry name" value="Zn-dependent exopeptidases"/>
    <property type="match status" value="1"/>
</dbReference>
<dbReference type="GO" id="GO:0009253">
    <property type="term" value="P:peptidoglycan catabolic process"/>
    <property type="evidence" value="ECO:0007669"/>
    <property type="project" value="InterPro"/>
</dbReference>
<evidence type="ECO:0000313" key="6">
    <source>
        <dbReference type="Proteomes" id="UP000184240"/>
    </source>
</evidence>
<dbReference type="GO" id="GO:0008745">
    <property type="term" value="F:N-acetylmuramoyl-L-alanine amidase activity"/>
    <property type="evidence" value="ECO:0007669"/>
    <property type="project" value="UniProtKB-EC"/>
</dbReference>
<feature type="domain" description="MurNAc-LAA" evidence="4">
    <location>
        <begin position="93"/>
        <end position="209"/>
    </location>
</feature>
<dbReference type="CDD" id="cd02696">
    <property type="entry name" value="MurNAc-LAA"/>
    <property type="match status" value="1"/>
</dbReference>
<dbReference type="STRING" id="573501.SAMN04487999_2925"/>
<evidence type="ECO:0000256" key="2">
    <source>
        <dbReference type="ARBA" id="ARBA00011901"/>
    </source>
</evidence>
<organism evidence="5 6">
    <name type="scientific">Leeuwenhoekiella palythoae</name>
    <dbReference type="NCBI Taxonomy" id="573501"/>
    <lineage>
        <taxon>Bacteria</taxon>
        <taxon>Pseudomonadati</taxon>
        <taxon>Bacteroidota</taxon>
        <taxon>Flavobacteriia</taxon>
        <taxon>Flavobacteriales</taxon>
        <taxon>Flavobacteriaceae</taxon>
        <taxon>Leeuwenhoekiella</taxon>
    </lineage>
</organism>
<protein>
    <recommendedName>
        <fullName evidence="2">N-acetylmuramoyl-L-alanine amidase</fullName>
        <ecNumber evidence="2">3.5.1.28</ecNumber>
    </recommendedName>
</protein>
<dbReference type="Proteomes" id="UP000184240">
    <property type="component" value="Unassembled WGS sequence"/>
</dbReference>
<dbReference type="PANTHER" id="PTHR30404">
    <property type="entry name" value="N-ACETYLMURAMOYL-L-ALANINE AMIDASE"/>
    <property type="match status" value="1"/>
</dbReference>
<dbReference type="AlphaFoldDB" id="A0A1M5ZC90"/>
<gene>
    <name evidence="5" type="ORF">SAMN04487999_2925</name>
</gene>
<dbReference type="InterPro" id="IPR050695">
    <property type="entry name" value="N-acetylmuramoyl_amidase_3"/>
</dbReference>
<accession>A0A1M5ZC90</accession>
<evidence type="ECO:0000256" key="3">
    <source>
        <dbReference type="ARBA" id="ARBA00022801"/>
    </source>
</evidence>
<dbReference type="GO" id="GO:0030288">
    <property type="term" value="C:outer membrane-bounded periplasmic space"/>
    <property type="evidence" value="ECO:0007669"/>
    <property type="project" value="TreeGrafter"/>
</dbReference>
<dbReference type="SUPFAM" id="SSF53187">
    <property type="entry name" value="Zn-dependent exopeptidases"/>
    <property type="match status" value="1"/>
</dbReference>
<proteinExistence type="predicted"/>
<dbReference type="RefSeq" id="WP_072984406.1">
    <property type="nucleotide sequence ID" value="NZ_FQXT01000005.1"/>
</dbReference>
<dbReference type="Pfam" id="PF01520">
    <property type="entry name" value="Amidase_3"/>
    <property type="match status" value="1"/>
</dbReference>
<dbReference type="EMBL" id="FQXT01000005">
    <property type="protein sequence ID" value="SHI21875.1"/>
    <property type="molecule type" value="Genomic_DNA"/>
</dbReference>
<name>A0A1M5ZC90_9FLAO</name>
<evidence type="ECO:0000256" key="1">
    <source>
        <dbReference type="ARBA" id="ARBA00001561"/>
    </source>
</evidence>
<keyword evidence="3" id="KW-0378">Hydrolase</keyword>
<dbReference type="PANTHER" id="PTHR30404:SF0">
    <property type="entry name" value="N-ACETYLMURAMOYL-L-ALANINE AMIDASE AMIC"/>
    <property type="match status" value="1"/>
</dbReference>
<dbReference type="InterPro" id="IPR002508">
    <property type="entry name" value="MurNAc-LAA_cat"/>
</dbReference>
<evidence type="ECO:0000313" key="5">
    <source>
        <dbReference type="EMBL" id="SHI21875.1"/>
    </source>
</evidence>